<dbReference type="GO" id="GO:0036503">
    <property type="term" value="P:ERAD pathway"/>
    <property type="evidence" value="ECO:0007669"/>
    <property type="project" value="TreeGrafter"/>
</dbReference>
<feature type="domain" description="UGGT thioredoxin-like" evidence="8">
    <location>
        <begin position="418"/>
        <end position="630"/>
    </location>
</feature>
<dbReference type="GeneID" id="54633870"/>
<dbReference type="KEGG" id="spao:SPAR_O04410"/>
<feature type="domain" description="UGGT thioredoxin-like" evidence="7">
    <location>
        <begin position="257"/>
        <end position="372"/>
    </location>
</feature>
<reference evidence="10" key="3">
    <citation type="submission" date="2025-07" db="EMBL/GenBank/DDBJ databases">
        <authorList>
            <consortium name="NCBI Genome Project"/>
        </authorList>
    </citation>
    <scope>NUCLEOTIDE SEQUENCE</scope>
    <source>
        <strain evidence="10">CBS432</strain>
    </source>
</reference>
<dbReference type="GO" id="GO:0018279">
    <property type="term" value="P:protein N-linked glycosylation via asparagine"/>
    <property type="evidence" value="ECO:0007669"/>
    <property type="project" value="TreeGrafter"/>
</dbReference>
<accession>A0A8B8V0A2</accession>
<dbReference type="GO" id="GO:0051082">
    <property type="term" value="F:unfolded protein binding"/>
    <property type="evidence" value="ECO:0007669"/>
    <property type="project" value="TreeGrafter"/>
</dbReference>
<dbReference type="OrthoDB" id="27683at2759"/>
<feature type="region of interest" description="Disordered" evidence="5">
    <location>
        <begin position="1336"/>
        <end position="1365"/>
    </location>
</feature>
<dbReference type="RefSeq" id="XP_033769445.1">
    <property type="nucleotide sequence ID" value="XM_033913554.1"/>
</dbReference>
<sequence>MRLLALISLLLYAPLRSLAHSLRYGIPESVQVWSILVHLLDDLDGQLLADLYPLVTGLDDEIDTQENLVALTSNILRERYGEEDVADLLELYADLYPMGMIEWSTSSNAEPEDIDESYFVLNGNRYEKPDDVFYLKSKDLITQQKIPDIDVIQPYDVVIGANSKAPILILYSCPNINDPDFEEFNRNLFMEAMNEEGKIRFIWRPTCSLDGKSVEYPLDFPLEITLQNGSSMSSIPQLKKILSTVPNEISVEVDHDDQLYDLKPEELRELDLKVTSLISEFYQDKEDTIATLNFTKNIVNNFPLISKQLARASTVNKDIIASNEKLNSKGFDYNMLGLYINGQNWKITSLNPYNLLTALKTEHQSLLKITNLLQNLEPSKGVLDSKFLLNKFSQFSLGKLQNLQPIKLDLHTIPGFSESVIYFNDIETDPQYNELVNNVQAFFDKSKFGELPEIRQNWSEIIFVIDFAHLEDSEVKEALGGLVRAVNVVSQGYPQRVGLLPFSSNSDRSVVNKIYELKNSTDDLTELKTFLETMLLADGLSANAKFSKHISVPDVFHLLDELQIDETSIIINGEIYPFKKNAWNYLIAKVIKKDTEFIRKELSISSPKNKQTSVRDLLHYKSASLRHNKYTPNYFADSLYSSVNNTVLESICPERIISYTKNEEYNLLHTITLVDDFSSIHALKRLKNLLHISFVGVRMRIIHIGDISDTWLQLRGSFSQKDPIGPVNTLIDALKFKKGKSHTRTKISLNRLGLHKWLPDIPLFELGKGSFIALNGRFIHLDQNEVPETKHFEAIIKREAVRTIDSVFALDLLFPGFSQERIDPDLIEMISSILTKLFYQGTHIYGNGIDYTTESSLPRMDLNQFFEPNNLTMFEDGKSAPIDLLLILDPLEERSQMILSLVEQFKSLKFVNTQVVLMPTLELNVVPIRRIYVDNAEIVKSITSENSKSDPGVDIEMNVPNYFIVDNNHRLKKLLIELHVFSNKTVLSAGNIDGIGGVCLALADAAGNIIDKTTTMKTFGYGQFHIDKFLKGCYIKSCDSRYTVQSFSTDGHPDFIPSNLLDIVSYNPQEIAVKISEEPSHEKEHEEEGDDDTTINIFTILETGPEEEERYKQMILSILSKCPKTQKVNFFTLDQPFISNNLRKSCEYINSSSEMRGSVIFLDYEWPRWLRPQRFSLRRRDVSKFLFLDVILPQNVSKILYMIPTETPLDPFDMFQFQGLKRAPLGLFRMSGDGYWKEGYWEKMLRENNLEFYSTEPGFLVNLKRFRELDAGDKYRIHYQRISTDARSLVNIGQDLVNNLQLEVPIRSLKRSFKKELVINNELLAKWKKSVNIFASSPTDEEVSGESDSSEYQDYDNAAPLHDEL</sequence>
<dbReference type="InterPro" id="IPR040497">
    <property type="entry name" value="Glyco_transf_24"/>
</dbReference>
<dbReference type="PANTHER" id="PTHR11226">
    <property type="entry name" value="UDP-GLUCOSE GLYCOPROTEIN:GLUCOSYLTRANSFERASE"/>
    <property type="match status" value="1"/>
</dbReference>
<dbReference type="InterPro" id="IPR040692">
    <property type="entry name" value="UGGT_TRXL_3"/>
</dbReference>
<comment type="subcellular location">
    <subcellularLocation>
        <location evidence="1">Endoplasmic reticulum lumen</location>
    </subcellularLocation>
</comment>
<keyword evidence="4" id="KW-0325">Glycoprotein</keyword>
<gene>
    <name evidence="10" type="primary">KRE5</name>
    <name evidence="10" type="ORF">SPAR_O04410</name>
</gene>
<protein>
    <submittedName>
        <fullName evidence="10">Kre5p</fullName>
    </submittedName>
</protein>
<evidence type="ECO:0000256" key="1">
    <source>
        <dbReference type="ARBA" id="ARBA00004319"/>
    </source>
</evidence>
<evidence type="ECO:0000313" key="10">
    <source>
        <dbReference type="RefSeq" id="XP_033769445.1"/>
    </source>
</evidence>
<reference evidence="10" key="1">
    <citation type="journal article" date="2017" name="Nat. Genet.">
        <title>Contrasting evolutionary genome dynamics between domesticated and wild yeasts.</title>
        <authorList>
            <person name="Yue J.X."/>
            <person name="Li J."/>
            <person name="Aigrain L."/>
            <person name="Hallin J."/>
            <person name="Persson K."/>
            <person name="Oliver K."/>
            <person name="Bergstrom A."/>
            <person name="Coupland P."/>
            <person name="Warringer J."/>
            <person name="Lagomarsino M.C."/>
            <person name="Fischer G."/>
            <person name="Durbin R."/>
            <person name="Liti G."/>
        </authorList>
    </citation>
    <scope>NUCLEOTIDE SEQUENCE</scope>
    <source>
        <strain evidence="10">CBS432</strain>
    </source>
</reference>
<dbReference type="UniPathway" id="UPA00378"/>
<keyword evidence="3" id="KW-0256">Endoplasmic reticulum</keyword>
<evidence type="ECO:0000256" key="6">
    <source>
        <dbReference type="SAM" id="SignalP"/>
    </source>
</evidence>
<organism evidence="10">
    <name type="scientific">Saccharomyces paradoxus</name>
    <name type="common">Yeast</name>
    <name type="synonym">Saccharomyces douglasii</name>
    <dbReference type="NCBI Taxonomy" id="27291"/>
    <lineage>
        <taxon>Eukaryota</taxon>
        <taxon>Fungi</taxon>
        <taxon>Dikarya</taxon>
        <taxon>Ascomycota</taxon>
        <taxon>Saccharomycotina</taxon>
        <taxon>Saccharomycetes</taxon>
        <taxon>Saccharomycetales</taxon>
        <taxon>Saccharomycetaceae</taxon>
        <taxon>Saccharomyces</taxon>
    </lineage>
</organism>
<dbReference type="GO" id="GO:0005788">
    <property type="term" value="C:endoplasmic reticulum lumen"/>
    <property type="evidence" value="ECO:0007669"/>
    <property type="project" value="UniProtKB-SubCell"/>
</dbReference>
<feature type="compositionally biased region" description="Acidic residues" evidence="5">
    <location>
        <begin position="1339"/>
        <end position="1354"/>
    </location>
</feature>
<dbReference type="Pfam" id="PF18404">
    <property type="entry name" value="Glyco_transf_24"/>
    <property type="match status" value="1"/>
</dbReference>
<keyword evidence="2 6" id="KW-0732">Signal</keyword>
<proteinExistence type="predicted"/>
<evidence type="ECO:0000259" key="9">
    <source>
        <dbReference type="Pfam" id="PF18404"/>
    </source>
</evidence>
<dbReference type="GO" id="GO:0003980">
    <property type="term" value="F:UDP-glucose:glycoprotein glucosyltransferase activity"/>
    <property type="evidence" value="ECO:0007669"/>
    <property type="project" value="InterPro"/>
</dbReference>
<evidence type="ECO:0000256" key="5">
    <source>
        <dbReference type="SAM" id="MobiDB-lite"/>
    </source>
</evidence>
<evidence type="ECO:0000256" key="3">
    <source>
        <dbReference type="ARBA" id="ARBA00022824"/>
    </source>
</evidence>
<evidence type="ECO:0000259" key="7">
    <source>
        <dbReference type="Pfam" id="PF18401"/>
    </source>
</evidence>
<name>A0A8B8V0A2_SACPA</name>
<dbReference type="Pfam" id="PF18402">
    <property type="entry name" value="Thioredoxin_14"/>
    <property type="match status" value="1"/>
</dbReference>
<dbReference type="VEuPathDB" id="FungiDB:SPAR_O04410"/>
<dbReference type="InterPro" id="IPR040694">
    <property type="entry name" value="UGGT_TRXL_2"/>
</dbReference>
<evidence type="ECO:0000259" key="8">
    <source>
        <dbReference type="Pfam" id="PF18402"/>
    </source>
</evidence>
<feature type="domain" description="Glucosyltransferase 24 catalytic" evidence="9">
    <location>
        <begin position="1095"/>
        <end position="1313"/>
    </location>
</feature>
<reference evidence="10" key="4">
    <citation type="submission" date="2025-08" db="UniProtKB">
        <authorList>
            <consortium name="RefSeq"/>
        </authorList>
    </citation>
    <scope>IDENTIFICATION</scope>
    <source>
        <strain evidence="10">CBS432</strain>
    </source>
</reference>
<dbReference type="InterPro" id="IPR009448">
    <property type="entry name" value="UDP-g_GGtrans"/>
</dbReference>
<feature type="signal peptide" evidence="6">
    <location>
        <begin position="1"/>
        <end position="19"/>
    </location>
</feature>
<dbReference type="Pfam" id="PF18401">
    <property type="entry name" value="Thioredoxin_13"/>
    <property type="match status" value="1"/>
</dbReference>
<dbReference type="PANTHER" id="PTHR11226:SF0">
    <property type="entry name" value="UDP-GLUCOSE:GLYCOPROTEIN GLUCOSYLTRANSFERASE"/>
    <property type="match status" value="1"/>
</dbReference>
<evidence type="ECO:0000256" key="4">
    <source>
        <dbReference type="ARBA" id="ARBA00023180"/>
    </source>
</evidence>
<evidence type="ECO:0000256" key="2">
    <source>
        <dbReference type="ARBA" id="ARBA00022729"/>
    </source>
</evidence>
<feature type="chain" id="PRO_5034955949" evidence="6">
    <location>
        <begin position="20"/>
        <end position="1365"/>
    </location>
</feature>
<reference evidence="10" key="2">
    <citation type="submission" date="2020-01" db="EMBL/GenBank/DDBJ databases">
        <title>Population-level Yeast Reference Genomes.</title>
        <authorList>
            <person name="Yue J.-X."/>
        </authorList>
    </citation>
    <scope>NUCLEOTIDE SEQUENCE</scope>
    <source>
        <strain evidence="10">CBS432</strain>
    </source>
</reference>